<feature type="transmembrane region" description="Helical" evidence="7">
    <location>
        <begin position="319"/>
        <end position="342"/>
    </location>
</feature>
<keyword evidence="5 7" id="KW-1133">Transmembrane helix</keyword>
<comment type="caution">
    <text evidence="8">The sequence shown here is derived from an EMBL/GenBank/DDBJ whole genome shotgun (WGS) entry which is preliminary data.</text>
</comment>
<keyword evidence="4 7" id="KW-0812">Transmembrane</keyword>
<name>A0A5C4THM6_FRUSA</name>
<protein>
    <submittedName>
        <fullName evidence="8">Putative sulfate exporter family transporter</fullName>
    </submittedName>
</protein>
<dbReference type="PANTHER" id="PTHR30106">
    <property type="entry name" value="INNER MEMBRANE PROTEIN YEIH-RELATED"/>
    <property type="match status" value="1"/>
</dbReference>
<evidence type="ECO:0000313" key="8">
    <source>
        <dbReference type="EMBL" id="TNK89953.1"/>
    </source>
</evidence>
<feature type="transmembrane region" description="Helical" evidence="7">
    <location>
        <begin position="14"/>
        <end position="35"/>
    </location>
</feature>
<keyword evidence="6 7" id="KW-0472">Membrane</keyword>
<evidence type="ECO:0000256" key="5">
    <source>
        <dbReference type="ARBA" id="ARBA00022989"/>
    </source>
</evidence>
<accession>A0A5C4THM6</accession>
<proteinExistence type="inferred from homology"/>
<feature type="transmembrane region" description="Helical" evidence="7">
    <location>
        <begin position="124"/>
        <end position="144"/>
    </location>
</feature>
<gene>
    <name evidence="8" type="ORF">DID87_06075</name>
</gene>
<evidence type="ECO:0000256" key="7">
    <source>
        <dbReference type="SAM" id="Phobius"/>
    </source>
</evidence>
<dbReference type="Pfam" id="PF03601">
    <property type="entry name" value="Cons_hypoth698"/>
    <property type="match status" value="1"/>
</dbReference>
<evidence type="ECO:0000256" key="4">
    <source>
        <dbReference type="ARBA" id="ARBA00022692"/>
    </source>
</evidence>
<feature type="transmembrane region" description="Helical" evidence="7">
    <location>
        <begin position="286"/>
        <end position="307"/>
    </location>
</feature>
<feature type="transmembrane region" description="Helical" evidence="7">
    <location>
        <begin position="261"/>
        <end position="280"/>
    </location>
</feature>
<comment type="subcellular location">
    <subcellularLocation>
        <location evidence="1">Cell membrane</location>
        <topology evidence="1">Multi-pass membrane protein</topology>
    </subcellularLocation>
</comment>
<feature type="transmembrane region" description="Helical" evidence="7">
    <location>
        <begin position="215"/>
        <end position="236"/>
    </location>
</feature>
<evidence type="ECO:0000256" key="1">
    <source>
        <dbReference type="ARBA" id="ARBA00004651"/>
    </source>
</evidence>
<dbReference type="InterPro" id="IPR018383">
    <property type="entry name" value="UPF0324_pro"/>
</dbReference>
<evidence type="ECO:0000256" key="6">
    <source>
        <dbReference type="ARBA" id="ARBA00023136"/>
    </source>
</evidence>
<organism evidence="8 9">
    <name type="scientific">Fructilactobacillus sanfranciscensis</name>
    <name type="common">Lactobacillus sanfranciscensis</name>
    <dbReference type="NCBI Taxonomy" id="1625"/>
    <lineage>
        <taxon>Bacteria</taxon>
        <taxon>Bacillati</taxon>
        <taxon>Bacillota</taxon>
        <taxon>Bacilli</taxon>
        <taxon>Lactobacillales</taxon>
        <taxon>Lactobacillaceae</taxon>
        <taxon>Fructilactobacillus</taxon>
    </lineage>
</organism>
<dbReference type="AlphaFoldDB" id="A0A5C4THM6"/>
<feature type="transmembrane region" description="Helical" evidence="7">
    <location>
        <begin position="41"/>
        <end position="60"/>
    </location>
</feature>
<evidence type="ECO:0000256" key="2">
    <source>
        <dbReference type="ARBA" id="ARBA00007977"/>
    </source>
</evidence>
<dbReference type="GO" id="GO:0005886">
    <property type="term" value="C:plasma membrane"/>
    <property type="evidence" value="ECO:0007669"/>
    <property type="project" value="UniProtKB-SubCell"/>
</dbReference>
<dbReference type="Proteomes" id="UP000313312">
    <property type="component" value="Unassembled WGS sequence"/>
</dbReference>
<comment type="similarity">
    <text evidence="2">Belongs to the UPF0324 family.</text>
</comment>
<feature type="transmembrane region" description="Helical" evidence="7">
    <location>
        <begin position="156"/>
        <end position="178"/>
    </location>
</feature>
<sequence>MNERGNIMTKIKPILPGLIVSFIIAVISQGLALVIPNLGGATIAIIVGIILGNTIIKQPILNKGTHYSEKALLEYSVVLLGLTISFQTIAKVSWVGFLFVIIQMAITIISAILIGKMLHFKEGIYLLMAGGNAVCGSSAIASIAPVIDANDEDKEMVITLVNLIGTVLMLALPIISTFAFGTNDLLRGAMIGGTIQSVGQVIASASMVNSLTVDFATLFKIMRIMMIVIVVFIFGWMHQKTIQNELEADAEISGNGSGSSLPWYVVGFLVFCVLNSLIHLPSFIGLTAHTLSSWCEITALAAIGLRLNLKAFIQSGKKFLIYGGSIGLIQIVASIILITLLLK</sequence>
<feature type="transmembrane region" description="Helical" evidence="7">
    <location>
        <begin position="96"/>
        <end position="115"/>
    </location>
</feature>
<dbReference type="EMBL" id="QFCR01000024">
    <property type="protein sequence ID" value="TNK89953.1"/>
    <property type="molecule type" value="Genomic_DNA"/>
</dbReference>
<dbReference type="PANTHER" id="PTHR30106:SF1">
    <property type="entry name" value="UPF0324 MEMBRANE PROTEIN FN0533"/>
    <property type="match status" value="1"/>
</dbReference>
<evidence type="ECO:0000256" key="3">
    <source>
        <dbReference type="ARBA" id="ARBA00022475"/>
    </source>
</evidence>
<evidence type="ECO:0000313" key="9">
    <source>
        <dbReference type="Proteomes" id="UP000313312"/>
    </source>
</evidence>
<keyword evidence="3" id="KW-1003">Cell membrane</keyword>
<reference evidence="8 9" key="1">
    <citation type="submission" date="2018-05" db="EMBL/GenBank/DDBJ databases">
        <title>Lactobacillus sanfranciscensis Ah4 draft denome sequence.</title>
        <authorList>
            <person name="Zhang G."/>
        </authorList>
    </citation>
    <scope>NUCLEOTIDE SEQUENCE [LARGE SCALE GENOMIC DNA]</scope>
    <source>
        <strain evidence="8 9">Ah4</strain>
    </source>
</reference>